<dbReference type="InterPro" id="IPR018392">
    <property type="entry name" value="LysM"/>
</dbReference>
<protein>
    <submittedName>
        <fullName evidence="2">Peptidoglycan-binding protein</fullName>
    </submittedName>
</protein>
<dbReference type="CDD" id="cd00118">
    <property type="entry name" value="LysM"/>
    <property type="match status" value="1"/>
</dbReference>
<organism evidence="2 3">
    <name type="scientific">Streptomyces chrestomyceticus JCM 4735</name>
    <dbReference type="NCBI Taxonomy" id="1306181"/>
    <lineage>
        <taxon>Bacteria</taxon>
        <taxon>Bacillati</taxon>
        <taxon>Actinomycetota</taxon>
        <taxon>Actinomycetes</taxon>
        <taxon>Kitasatosporales</taxon>
        <taxon>Streptomycetaceae</taxon>
        <taxon>Streptomyces</taxon>
    </lineage>
</organism>
<dbReference type="PROSITE" id="PS51782">
    <property type="entry name" value="LYSM"/>
    <property type="match status" value="1"/>
</dbReference>
<dbReference type="EMBL" id="BHZC01000001">
    <property type="protein sequence ID" value="GCD39167.1"/>
    <property type="molecule type" value="Genomic_DNA"/>
</dbReference>
<dbReference type="SUPFAM" id="SSF54106">
    <property type="entry name" value="LysM domain"/>
    <property type="match status" value="1"/>
</dbReference>
<dbReference type="AlphaFoldDB" id="A0A7U9L2F3"/>
<evidence type="ECO:0000313" key="3">
    <source>
        <dbReference type="Proteomes" id="UP000287830"/>
    </source>
</evidence>
<evidence type="ECO:0000313" key="2">
    <source>
        <dbReference type="EMBL" id="GCD39167.1"/>
    </source>
</evidence>
<dbReference type="InterPro" id="IPR002502">
    <property type="entry name" value="Amidase_domain"/>
</dbReference>
<dbReference type="SUPFAM" id="SSF55846">
    <property type="entry name" value="N-acetylmuramoyl-L-alanine amidase-like"/>
    <property type="match status" value="1"/>
</dbReference>
<dbReference type="SMART" id="SM00257">
    <property type="entry name" value="LysM"/>
    <property type="match status" value="1"/>
</dbReference>
<dbReference type="InterPro" id="IPR036779">
    <property type="entry name" value="LysM_dom_sf"/>
</dbReference>
<accession>A0A7U9L2F3</accession>
<dbReference type="GO" id="GO:0008745">
    <property type="term" value="F:N-acetylmuramoyl-L-alanine amidase activity"/>
    <property type="evidence" value="ECO:0007669"/>
    <property type="project" value="InterPro"/>
</dbReference>
<name>A0A7U9L2F3_9ACTN</name>
<dbReference type="Gene3D" id="3.10.350.10">
    <property type="entry name" value="LysM domain"/>
    <property type="match status" value="1"/>
</dbReference>
<sequence length="127" mass="14237">MHFYGFECENRGDGRVPWLAVQLEAAEAAAAAVCRFHRWSERSVIGHREWQPGKVDPLGFTMDSMRARIAERLAPPRTYRVRPGDSLSSIAAELLGSLSRWPEIARLNGLADADVLRVGQVLKIPQR</sequence>
<dbReference type="Pfam" id="PF01510">
    <property type="entry name" value="Amidase_2"/>
    <property type="match status" value="1"/>
</dbReference>
<dbReference type="Pfam" id="PF01476">
    <property type="entry name" value="LysM"/>
    <property type="match status" value="1"/>
</dbReference>
<dbReference type="InterPro" id="IPR036505">
    <property type="entry name" value="Amidase/PGRP_sf"/>
</dbReference>
<dbReference type="GO" id="GO:0009253">
    <property type="term" value="P:peptidoglycan catabolic process"/>
    <property type="evidence" value="ECO:0007669"/>
    <property type="project" value="InterPro"/>
</dbReference>
<evidence type="ECO:0000259" key="1">
    <source>
        <dbReference type="PROSITE" id="PS51782"/>
    </source>
</evidence>
<feature type="domain" description="LysM" evidence="1">
    <location>
        <begin position="77"/>
        <end position="124"/>
    </location>
</feature>
<gene>
    <name evidence="2" type="ORF">OEIGOIKO_06996</name>
</gene>
<comment type="caution">
    <text evidence="2">The sequence shown here is derived from an EMBL/GenBank/DDBJ whole genome shotgun (WGS) entry which is preliminary data.</text>
</comment>
<proteinExistence type="predicted"/>
<dbReference type="Gene3D" id="3.40.80.10">
    <property type="entry name" value="Peptidoglycan recognition protein-like"/>
    <property type="match status" value="1"/>
</dbReference>
<reference evidence="2 3" key="1">
    <citation type="submission" date="2018-11" db="EMBL/GenBank/DDBJ databases">
        <title>Whole genome sequence of Streptomyces chrestomyceticus NBRC 13444(T).</title>
        <authorList>
            <person name="Komaki H."/>
            <person name="Tamura T."/>
        </authorList>
    </citation>
    <scope>NUCLEOTIDE SEQUENCE [LARGE SCALE GENOMIC DNA]</scope>
    <source>
        <strain evidence="2 3">NBRC 13444</strain>
    </source>
</reference>
<dbReference type="Proteomes" id="UP000287830">
    <property type="component" value="Unassembled WGS sequence"/>
</dbReference>